<evidence type="ECO:0000256" key="5">
    <source>
        <dbReference type="ARBA" id="ARBA00023163"/>
    </source>
</evidence>
<dbReference type="GO" id="GO:0006352">
    <property type="term" value="P:DNA-templated transcription initiation"/>
    <property type="evidence" value="ECO:0007669"/>
    <property type="project" value="InterPro"/>
</dbReference>
<feature type="domain" description="RNA polymerase sigma-70 region 2" evidence="6">
    <location>
        <begin position="31"/>
        <end position="102"/>
    </location>
</feature>
<dbReference type="InterPro" id="IPR013324">
    <property type="entry name" value="RNA_pol_sigma_r3/r4-like"/>
</dbReference>
<gene>
    <name evidence="7" type="ORF">KDA27_19725</name>
</gene>
<keyword evidence="4" id="KW-0238">DNA-binding</keyword>
<proteinExistence type="inferred from homology"/>
<keyword evidence="2" id="KW-0805">Transcription regulation</keyword>
<evidence type="ECO:0000256" key="1">
    <source>
        <dbReference type="ARBA" id="ARBA00010641"/>
    </source>
</evidence>
<dbReference type="InterPro" id="IPR007627">
    <property type="entry name" value="RNA_pol_sigma70_r2"/>
</dbReference>
<dbReference type="NCBIfam" id="TIGR02937">
    <property type="entry name" value="sigma70-ECF"/>
    <property type="match status" value="1"/>
</dbReference>
<evidence type="ECO:0000313" key="8">
    <source>
        <dbReference type="Proteomes" id="UP000739538"/>
    </source>
</evidence>
<dbReference type="AlphaFoldDB" id="A0A956SEU8"/>
<evidence type="ECO:0000256" key="3">
    <source>
        <dbReference type="ARBA" id="ARBA00023082"/>
    </source>
</evidence>
<dbReference type="GO" id="GO:0003677">
    <property type="term" value="F:DNA binding"/>
    <property type="evidence" value="ECO:0007669"/>
    <property type="project" value="UniProtKB-KW"/>
</dbReference>
<sequence>MPSAPRPAESSVELLRRVQEGDEAALERLCARYLPALTRWAAGRLPSRARHLTETADLVQETMVRAIRNVPAFEPTRDGALLAYLRTALHNRVRDELRRSERHPDHVELDEEMAHAAPTPLETLIGREASSRYEAALQNLRVSDREAVIGRLELGLTFEELADALGKPSADAARMTFRRALGLLAEEMRDAR</sequence>
<dbReference type="GO" id="GO:0016987">
    <property type="term" value="F:sigma factor activity"/>
    <property type="evidence" value="ECO:0007669"/>
    <property type="project" value="UniProtKB-KW"/>
</dbReference>
<dbReference type="InterPro" id="IPR039425">
    <property type="entry name" value="RNA_pol_sigma-70-like"/>
</dbReference>
<protein>
    <submittedName>
        <fullName evidence="7">Sigma-70 family RNA polymerase sigma factor</fullName>
    </submittedName>
</protein>
<name>A0A956SEU8_UNCEI</name>
<dbReference type="InterPro" id="IPR014284">
    <property type="entry name" value="RNA_pol_sigma-70_dom"/>
</dbReference>
<dbReference type="SUPFAM" id="SSF88946">
    <property type="entry name" value="Sigma2 domain of RNA polymerase sigma factors"/>
    <property type="match status" value="1"/>
</dbReference>
<reference evidence="7" key="1">
    <citation type="submission" date="2020-04" db="EMBL/GenBank/DDBJ databases">
        <authorList>
            <person name="Zhang T."/>
        </authorList>
    </citation>
    <scope>NUCLEOTIDE SEQUENCE</scope>
    <source>
        <strain evidence="7">HKST-UBA02</strain>
    </source>
</reference>
<dbReference type="InterPro" id="IPR036388">
    <property type="entry name" value="WH-like_DNA-bd_sf"/>
</dbReference>
<dbReference type="Pfam" id="PF04542">
    <property type="entry name" value="Sigma70_r2"/>
    <property type="match status" value="1"/>
</dbReference>
<dbReference type="SUPFAM" id="SSF88659">
    <property type="entry name" value="Sigma3 and sigma4 domains of RNA polymerase sigma factors"/>
    <property type="match status" value="1"/>
</dbReference>
<evidence type="ECO:0000313" key="7">
    <source>
        <dbReference type="EMBL" id="MCA9758032.1"/>
    </source>
</evidence>
<evidence type="ECO:0000256" key="2">
    <source>
        <dbReference type="ARBA" id="ARBA00023015"/>
    </source>
</evidence>
<dbReference type="EMBL" id="JAGQHS010000137">
    <property type="protein sequence ID" value="MCA9758032.1"/>
    <property type="molecule type" value="Genomic_DNA"/>
</dbReference>
<evidence type="ECO:0000259" key="6">
    <source>
        <dbReference type="Pfam" id="PF04542"/>
    </source>
</evidence>
<dbReference type="Gene3D" id="1.10.10.10">
    <property type="entry name" value="Winged helix-like DNA-binding domain superfamily/Winged helix DNA-binding domain"/>
    <property type="match status" value="1"/>
</dbReference>
<comment type="similarity">
    <text evidence="1">Belongs to the sigma-70 factor family. ECF subfamily.</text>
</comment>
<comment type="caution">
    <text evidence="7">The sequence shown here is derived from an EMBL/GenBank/DDBJ whole genome shotgun (WGS) entry which is preliminary data.</text>
</comment>
<dbReference type="Proteomes" id="UP000739538">
    <property type="component" value="Unassembled WGS sequence"/>
</dbReference>
<dbReference type="InterPro" id="IPR013325">
    <property type="entry name" value="RNA_pol_sigma_r2"/>
</dbReference>
<organism evidence="7 8">
    <name type="scientific">Eiseniibacteriota bacterium</name>
    <dbReference type="NCBI Taxonomy" id="2212470"/>
    <lineage>
        <taxon>Bacteria</taxon>
        <taxon>Candidatus Eiseniibacteriota</taxon>
    </lineage>
</organism>
<reference evidence="7" key="2">
    <citation type="journal article" date="2021" name="Microbiome">
        <title>Successional dynamics and alternative stable states in a saline activated sludge microbial community over 9 years.</title>
        <authorList>
            <person name="Wang Y."/>
            <person name="Ye J."/>
            <person name="Ju F."/>
            <person name="Liu L."/>
            <person name="Boyd J.A."/>
            <person name="Deng Y."/>
            <person name="Parks D.H."/>
            <person name="Jiang X."/>
            <person name="Yin X."/>
            <person name="Woodcroft B.J."/>
            <person name="Tyson G.W."/>
            <person name="Hugenholtz P."/>
            <person name="Polz M.F."/>
            <person name="Zhang T."/>
        </authorList>
    </citation>
    <scope>NUCLEOTIDE SEQUENCE</scope>
    <source>
        <strain evidence="7">HKST-UBA02</strain>
    </source>
</reference>
<keyword evidence="3" id="KW-0731">Sigma factor</keyword>
<evidence type="ECO:0000256" key="4">
    <source>
        <dbReference type="ARBA" id="ARBA00023125"/>
    </source>
</evidence>
<keyword evidence="5" id="KW-0804">Transcription</keyword>
<dbReference type="PANTHER" id="PTHR43133:SF58">
    <property type="entry name" value="ECF RNA POLYMERASE SIGMA FACTOR SIGD"/>
    <property type="match status" value="1"/>
</dbReference>
<dbReference type="Gene3D" id="1.10.1740.10">
    <property type="match status" value="1"/>
</dbReference>
<dbReference type="PANTHER" id="PTHR43133">
    <property type="entry name" value="RNA POLYMERASE ECF-TYPE SIGMA FACTO"/>
    <property type="match status" value="1"/>
</dbReference>
<accession>A0A956SEU8</accession>